<dbReference type="Proteomes" id="UP001210211">
    <property type="component" value="Unassembled WGS sequence"/>
</dbReference>
<evidence type="ECO:0000313" key="5">
    <source>
        <dbReference type="Proteomes" id="UP001210211"/>
    </source>
</evidence>
<evidence type="ECO:0008006" key="6">
    <source>
        <dbReference type="Google" id="ProtNLM"/>
    </source>
</evidence>
<dbReference type="PANTHER" id="PTHR11926:SF1534">
    <property type="entry name" value="GLYCOSYLTRANSFERASE"/>
    <property type="match status" value="1"/>
</dbReference>
<comment type="caution">
    <text evidence="4">The sequence shown here is derived from an EMBL/GenBank/DDBJ whole genome shotgun (WGS) entry which is preliminary data.</text>
</comment>
<evidence type="ECO:0000256" key="3">
    <source>
        <dbReference type="SAM" id="Phobius"/>
    </source>
</evidence>
<dbReference type="AlphaFoldDB" id="A0AAD5Z488"/>
<dbReference type="InterPro" id="IPR002213">
    <property type="entry name" value="UDP_glucos_trans"/>
</dbReference>
<reference evidence="4 5" key="1">
    <citation type="journal article" date="2022" name="Cell">
        <title>Repeat-based holocentromeres influence genome architecture and karyotype evolution.</title>
        <authorList>
            <person name="Hofstatter P.G."/>
            <person name="Thangavel G."/>
            <person name="Lux T."/>
            <person name="Neumann P."/>
            <person name="Vondrak T."/>
            <person name="Novak P."/>
            <person name="Zhang M."/>
            <person name="Costa L."/>
            <person name="Castellani M."/>
            <person name="Scott A."/>
            <person name="Toegelov H."/>
            <person name="Fuchs J."/>
            <person name="Mata-Sucre Y."/>
            <person name="Dias Y."/>
            <person name="Vanzela A.L.L."/>
            <person name="Huettel B."/>
            <person name="Almeida C.C.S."/>
            <person name="Simkova H."/>
            <person name="Souza G."/>
            <person name="Pedrosa-Harand A."/>
            <person name="Macas J."/>
            <person name="Mayer K.F.X."/>
            <person name="Houben A."/>
            <person name="Marques A."/>
        </authorList>
    </citation>
    <scope>NUCLEOTIDE SEQUENCE [LARGE SCALE GENOMIC DNA]</scope>
    <source>
        <strain evidence="4">RhyTen1mFocal</strain>
    </source>
</reference>
<dbReference type="FunFam" id="3.40.50.2000:FF:000019">
    <property type="entry name" value="Glycosyltransferase"/>
    <property type="match status" value="1"/>
</dbReference>
<comment type="similarity">
    <text evidence="1">Belongs to the UDP-glycosyltransferase family.</text>
</comment>
<dbReference type="EMBL" id="JAMRDG010000002">
    <property type="protein sequence ID" value="KAJ3686585.1"/>
    <property type="molecule type" value="Genomic_DNA"/>
</dbReference>
<keyword evidence="3" id="KW-0472">Membrane</keyword>
<dbReference type="PANTHER" id="PTHR11926">
    <property type="entry name" value="GLUCOSYL/GLUCURONOSYL TRANSFERASES"/>
    <property type="match status" value="1"/>
</dbReference>
<evidence type="ECO:0000256" key="2">
    <source>
        <dbReference type="ARBA" id="ARBA00022679"/>
    </source>
</evidence>
<dbReference type="GO" id="GO:0080043">
    <property type="term" value="F:quercetin 3-O-glucosyltransferase activity"/>
    <property type="evidence" value="ECO:0007669"/>
    <property type="project" value="TreeGrafter"/>
</dbReference>
<keyword evidence="3" id="KW-1133">Transmembrane helix</keyword>
<evidence type="ECO:0000256" key="1">
    <source>
        <dbReference type="ARBA" id="ARBA00009995"/>
    </source>
</evidence>
<dbReference type="GO" id="GO:0080044">
    <property type="term" value="F:quercetin 7-O-glucosyltransferase activity"/>
    <property type="evidence" value="ECO:0007669"/>
    <property type="project" value="TreeGrafter"/>
</dbReference>
<dbReference type="Pfam" id="PF00201">
    <property type="entry name" value="UDPGT"/>
    <property type="match status" value="1"/>
</dbReference>
<proteinExistence type="inferred from homology"/>
<feature type="transmembrane region" description="Helical" evidence="3">
    <location>
        <begin position="131"/>
        <end position="149"/>
    </location>
</feature>
<organism evidence="4 5">
    <name type="scientific">Rhynchospora tenuis</name>
    <dbReference type="NCBI Taxonomy" id="198213"/>
    <lineage>
        <taxon>Eukaryota</taxon>
        <taxon>Viridiplantae</taxon>
        <taxon>Streptophyta</taxon>
        <taxon>Embryophyta</taxon>
        <taxon>Tracheophyta</taxon>
        <taxon>Spermatophyta</taxon>
        <taxon>Magnoliopsida</taxon>
        <taxon>Liliopsida</taxon>
        <taxon>Poales</taxon>
        <taxon>Cyperaceae</taxon>
        <taxon>Cyperoideae</taxon>
        <taxon>Rhynchosporeae</taxon>
        <taxon>Rhynchospora</taxon>
    </lineage>
</organism>
<keyword evidence="2" id="KW-0808">Transferase</keyword>
<dbReference type="SUPFAM" id="SSF53756">
    <property type="entry name" value="UDP-Glycosyltransferase/glycogen phosphorylase"/>
    <property type="match status" value="1"/>
</dbReference>
<dbReference type="Gene3D" id="3.40.50.2000">
    <property type="entry name" value="Glycogen Phosphorylase B"/>
    <property type="match status" value="2"/>
</dbReference>
<gene>
    <name evidence="4" type="ORF">LUZ61_015749</name>
</gene>
<sequence length="491" mass="55420">MREYFSMAREPETVTSKPDSYHHFLIVVRPTQSHINPARHLAYRLLSIIPSCQVTISTGISAHQQMFPSLSAPDEEITVRQVSFIPYSDGINASSNSSIHDHVERMKKMENISPKSLSAVIDRLGERGRHVTCIIQALFLSWVVDVALAHGIPSILYWIQPAMVLSIYYHYFNGYDSIILSHKDDQDFTVSLDGLFPLKICDLPSFLTISSDDHPHYKVIGEFRAIFESLDRIKNATGSKPKILINSFEALEAGVLPSMKKYFELYTIGPLIQPLERDKEEKNNDMFKMDDENRHMEWLDSKPERSVAYVSFGGLTAVSKRQLEEVQLGLKESKLPYLWVVRKNSRVEGLVLEEDSSNGIIVEWCDQVKVLSHPSIGCFVTHHGWNSTLESLMCGVPVVGIPQWSDQPTNAKTAEEIGVGVRGKVSEEEGVVLSSEIKRCLEMVMKDDARGTEMKQNAGMWKEKVREAMELGGSSEMNLRAFVEAIAEEQK</sequence>
<dbReference type="CDD" id="cd03784">
    <property type="entry name" value="GT1_Gtf-like"/>
    <property type="match status" value="1"/>
</dbReference>
<keyword evidence="5" id="KW-1185">Reference proteome</keyword>
<accession>A0AAD5Z488</accession>
<name>A0AAD5Z488_9POAL</name>
<protein>
    <recommendedName>
        <fullName evidence="6">Glycosyltransferase</fullName>
    </recommendedName>
</protein>
<evidence type="ECO:0000313" key="4">
    <source>
        <dbReference type="EMBL" id="KAJ3686585.1"/>
    </source>
</evidence>
<keyword evidence="3" id="KW-0812">Transmembrane</keyword>